<dbReference type="Proteomes" id="UP000886749">
    <property type="component" value="Unassembled WGS sequence"/>
</dbReference>
<accession>A0A9D1AIA9</accession>
<feature type="transmembrane region" description="Helical" evidence="1">
    <location>
        <begin position="123"/>
        <end position="143"/>
    </location>
</feature>
<evidence type="ECO:0000313" key="2">
    <source>
        <dbReference type="EMBL" id="HIR40858.1"/>
    </source>
</evidence>
<feature type="transmembrane region" description="Helical" evidence="1">
    <location>
        <begin position="12"/>
        <end position="33"/>
    </location>
</feature>
<organism evidence="2 3">
    <name type="scientific">Candidatus Egerieicola pullicola</name>
    <dbReference type="NCBI Taxonomy" id="2840775"/>
    <lineage>
        <taxon>Bacteria</taxon>
        <taxon>Bacillati</taxon>
        <taxon>Bacillota</taxon>
        <taxon>Clostridia</taxon>
        <taxon>Eubacteriales</taxon>
        <taxon>Oscillospiraceae</taxon>
        <taxon>Oscillospiraceae incertae sedis</taxon>
        <taxon>Candidatus Egerieicola</taxon>
    </lineage>
</organism>
<feature type="transmembrane region" description="Helical" evidence="1">
    <location>
        <begin position="66"/>
        <end position="85"/>
    </location>
</feature>
<feature type="transmembrane region" description="Helical" evidence="1">
    <location>
        <begin position="39"/>
        <end position="59"/>
    </location>
</feature>
<dbReference type="EMBL" id="DVGY01000078">
    <property type="protein sequence ID" value="HIR40858.1"/>
    <property type="molecule type" value="Genomic_DNA"/>
</dbReference>
<evidence type="ECO:0000256" key="1">
    <source>
        <dbReference type="SAM" id="Phobius"/>
    </source>
</evidence>
<dbReference type="AlphaFoldDB" id="A0A9D1AIA9"/>
<evidence type="ECO:0000313" key="3">
    <source>
        <dbReference type="Proteomes" id="UP000886749"/>
    </source>
</evidence>
<gene>
    <name evidence="2" type="ORF">IAB36_03415</name>
</gene>
<reference evidence="2" key="2">
    <citation type="journal article" date="2021" name="PeerJ">
        <title>Extensive microbial diversity within the chicken gut microbiome revealed by metagenomics and culture.</title>
        <authorList>
            <person name="Gilroy R."/>
            <person name="Ravi A."/>
            <person name="Getino M."/>
            <person name="Pursley I."/>
            <person name="Horton D.L."/>
            <person name="Alikhan N.F."/>
            <person name="Baker D."/>
            <person name="Gharbi K."/>
            <person name="Hall N."/>
            <person name="Watson M."/>
            <person name="Adriaenssens E.M."/>
            <person name="Foster-Nyarko E."/>
            <person name="Jarju S."/>
            <person name="Secka A."/>
            <person name="Antonio M."/>
            <person name="Oren A."/>
            <person name="Chaudhuri R.R."/>
            <person name="La Ragione R."/>
            <person name="Hildebrand F."/>
            <person name="Pallen M.J."/>
        </authorList>
    </citation>
    <scope>NUCLEOTIDE SEQUENCE</scope>
    <source>
        <strain evidence="2">CHK184-25365</strain>
    </source>
</reference>
<feature type="transmembrane region" description="Helical" evidence="1">
    <location>
        <begin position="97"/>
        <end position="116"/>
    </location>
</feature>
<keyword evidence="1" id="KW-1133">Transmembrane helix</keyword>
<sequence length="208" mass="23211">MKAKKNSGITPLYLLAAGAVLGLLVSMLGQIPAMAHHELSGITTSYGYWAVISGIIIVPSSRPWKAGLCCTAFFAAMVLVYYGFAWYITGAFPWQTVLWWLILAAVSFGWGFVVWYHHQSGWLGSFVAALPLTVVAVSIWNILVLDLFTTQSGAYISLVVFGLFVIYFFLFAARDMMQRLRMLLFTAILTLLWQFGIASWLFDWLGTL</sequence>
<feature type="transmembrane region" description="Helical" evidence="1">
    <location>
        <begin position="155"/>
        <end position="173"/>
    </location>
</feature>
<keyword evidence="1" id="KW-0812">Transmembrane</keyword>
<keyword evidence="1" id="KW-0472">Membrane</keyword>
<reference evidence="2" key="1">
    <citation type="submission" date="2020-10" db="EMBL/GenBank/DDBJ databases">
        <authorList>
            <person name="Gilroy R."/>
        </authorList>
    </citation>
    <scope>NUCLEOTIDE SEQUENCE</scope>
    <source>
        <strain evidence="2">CHK184-25365</strain>
    </source>
</reference>
<protein>
    <submittedName>
        <fullName evidence="2">Uncharacterized protein</fullName>
    </submittedName>
</protein>
<proteinExistence type="predicted"/>
<comment type="caution">
    <text evidence="2">The sequence shown here is derived from an EMBL/GenBank/DDBJ whole genome shotgun (WGS) entry which is preliminary data.</text>
</comment>
<feature type="transmembrane region" description="Helical" evidence="1">
    <location>
        <begin position="180"/>
        <end position="202"/>
    </location>
</feature>
<name>A0A9D1AIA9_9FIRM</name>